<dbReference type="EMBL" id="BSNS01000024">
    <property type="protein sequence ID" value="GLQ57355.1"/>
    <property type="molecule type" value="Genomic_DNA"/>
</dbReference>
<dbReference type="PANTHER" id="PTHR37816:SF1">
    <property type="entry name" value="TOXIN"/>
    <property type="match status" value="1"/>
</dbReference>
<sequence>MNLMERVVIAGCPGAGKSTAARRLAEITGLPVVHLDRHYWQPGWTRPDPEDWQETVSELAARPRWIMDGNYGSTLNLRLAAADTLIHLDFSTFVCASRVLRRTLTGLGGQRGGELGDGCQERLDWPFFQFVLNYRRTRRDRDLEVMSGFGGTVYRMESPRQLESLFRLFAKRPFAVAEI</sequence>
<proteinExistence type="predicted"/>
<name>A0ABQ5WCX4_9HYPH</name>
<dbReference type="Proteomes" id="UP001156691">
    <property type="component" value="Unassembled WGS sequence"/>
</dbReference>
<dbReference type="InterPro" id="IPR052922">
    <property type="entry name" value="Cytidylate_Kinase-2"/>
</dbReference>
<dbReference type="InterPro" id="IPR027417">
    <property type="entry name" value="P-loop_NTPase"/>
</dbReference>
<dbReference type="SUPFAM" id="SSF52540">
    <property type="entry name" value="P-loop containing nucleoside triphosphate hydrolases"/>
    <property type="match status" value="1"/>
</dbReference>
<accession>A0ABQ5WCX4</accession>
<dbReference type="Gene3D" id="3.40.50.300">
    <property type="entry name" value="P-loop containing nucleotide triphosphate hydrolases"/>
    <property type="match status" value="1"/>
</dbReference>
<comment type="caution">
    <text evidence="1">The sequence shown here is derived from an EMBL/GenBank/DDBJ whole genome shotgun (WGS) entry which is preliminary data.</text>
</comment>
<keyword evidence="2" id="KW-1185">Reference proteome</keyword>
<evidence type="ECO:0000313" key="2">
    <source>
        <dbReference type="Proteomes" id="UP001156691"/>
    </source>
</evidence>
<gene>
    <name evidence="1" type="ORF">GCM10010862_46140</name>
</gene>
<dbReference type="PANTHER" id="PTHR37816">
    <property type="entry name" value="YALI0E33011P"/>
    <property type="match status" value="1"/>
</dbReference>
<protein>
    <submittedName>
        <fullName evidence="1">ATPase AAA</fullName>
    </submittedName>
</protein>
<reference evidence="2" key="1">
    <citation type="journal article" date="2019" name="Int. J. Syst. Evol. Microbiol.">
        <title>The Global Catalogue of Microorganisms (GCM) 10K type strain sequencing project: providing services to taxonomists for standard genome sequencing and annotation.</title>
        <authorList>
            <consortium name="The Broad Institute Genomics Platform"/>
            <consortium name="The Broad Institute Genome Sequencing Center for Infectious Disease"/>
            <person name="Wu L."/>
            <person name="Ma J."/>
        </authorList>
    </citation>
    <scope>NUCLEOTIDE SEQUENCE [LARGE SCALE GENOMIC DNA]</scope>
    <source>
        <strain evidence="2">NBRC 112416</strain>
    </source>
</reference>
<organism evidence="1 2">
    <name type="scientific">Devosia nitrariae</name>
    <dbReference type="NCBI Taxonomy" id="2071872"/>
    <lineage>
        <taxon>Bacteria</taxon>
        <taxon>Pseudomonadati</taxon>
        <taxon>Pseudomonadota</taxon>
        <taxon>Alphaproteobacteria</taxon>
        <taxon>Hyphomicrobiales</taxon>
        <taxon>Devosiaceae</taxon>
        <taxon>Devosia</taxon>
    </lineage>
</organism>
<evidence type="ECO:0000313" key="1">
    <source>
        <dbReference type="EMBL" id="GLQ57355.1"/>
    </source>
</evidence>